<evidence type="ECO:0000256" key="1">
    <source>
        <dbReference type="SAM" id="Phobius"/>
    </source>
</evidence>
<proteinExistence type="predicted"/>
<keyword evidence="1" id="KW-0812">Transmembrane</keyword>
<dbReference type="AlphaFoldDB" id="A0ABC9BW18"/>
<feature type="transmembrane region" description="Helical" evidence="1">
    <location>
        <begin position="6"/>
        <end position="24"/>
    </location>
</feature>
<name>A0ABC9BW18_9POAL</name>
<feature type="transmembrane region" description="Helical" evidence="1">
    <location>
        <begin position="31"/>
        <end position="54"/>
    </location>
</feature>
<feature type="transmembrane region" description="Helical" evidence="1">
    <location>
        <begin position="101"/>
        <end position="124"/>
    </location>
</feature>
<reference evidence="2" key="1">
    <citation type="submission" date="2024-10" db="EMBL/GenBank/DDBJ databases">
        <authorList>
            <person name="Ryan C."/>
        </authorList>
    </citation>
    <scope>NUCLEOTIDE SEQUENCE [LARGE SCALE GENOMIC DNA]</scope>
</reference>
<dbReference type="EMBL" id="OZ075137">
    <property type="protein sequence ID" value="CAL5008026.1"/>
    <property type="molecule type" value="Genomic_DNA"/>
</dbReference>
<organism evidence="2 3">
    <name type="scientific">Urochloa decumbens</name>
    <dbReference type="NCBI Taxonomy" id="240449"/>
    <lineage>
        <taxon>Eukaryota</taxon>
        <taxon>Viridiplantae</taxon>
        <taxon>Streptophyta</taxon>
        <taxon>Embryophyta</taxon>
        <taxon>Tracheophyta</taxon>
        <taxon>Spermatophyta</taxon>
        <taxon>Magnoliopsida</taxon>
        <taxon>Liliopsida</taxon>
        <taxon>Poales</taxon>
        <taxon>Poaceae</taxon>
        <taxon>PACMAD clade</taxon>
        <taxon>Panicoideae</taxon>
        <taxon>Panicodae</taxon>
        <taxon>Paniceae</taxon>
        <taxon>Melinidinae</taxon>
        <taxon>Urochloa</taxon>
    </lineage>
</organism>
<evidence type="ECO:0000313" key="3">
    <source>
        <dbReference type="Proteomes" id="UP001497457"/>
    </source>
</evidence>
<keyword evidence="3" id="KW-1185">Reference proteome</keyword>
<feature type="transmembrane region" description="Helical" evidence="1">
    <location>
        <begin position="74"/>
        <end position="94"/>
    </location>
</feature>
<keyword evidence="1" id="KW-0472">Membrane</keyword>
<accession>A0ABC9BW18</accession>
<gene>
    <name evidence="2" type="ORF">URODEC1_LOCUS68792</name>
</gene>
<dbReference type="Proteomes" id="UP001497457">
    <property type="component" value="Chromosome 27b"/>
</dbReference>
<protein>
    <submittedName>
        <fullName evidence="2">Uncharacterized protein</fullName>
    </submittedName>
</protein>
<evidence type="ECO:0000313" key="2">
    <source>
        <dbReference type="EMBL" id="CAL5008026.1"/>
    </source>
</evidence>
<sequence length="137" mass="13715">MSPQSQSVIATGLVVLLVSASLGLNFGSFGFGLLLCFMGLLTGVNLMAVGVWMADNTSANIPASPPGIHALTTFPRRNLAVVGIMAASSAVTAVAGEASPVLCGAFFALLLLGVSLITIGVLALRAEADDGVVKEAA</sequence>
<keyword evidence="1" id="KW-1133">Transmembrane helix</keyword>